<dbReference type="Pfam" id="PF10543">
    <property type="entry name" value="ORF6N"/>
    <property type="match status" value="1"/>
</dbReference>
<organism evidence="2 3">
    <name type="scientific">Lacticaseibacillus baoqingensis</name>
    <dbReference type="NCBI Taxonomy" id="2486013"/>
    <lineage>
        <taxon>Bacteria</taxon>
        <taxon>Bacillati</taxon>
        <taxon>Bacillota</taxon>
        <taxon>Bacilli</taxon>
        <taxon>Lactobacillales</taxon>
        <taxon>Lactobacillaceae</taxon>
        <taxon>Lacticaseibacillus</taxon>
    </lineage>
</organism>
<evidence type="ECO:0000259" key="1">
    <source>
        <dbReference type="Pfam" id="PF10543"/>
    </source>
</evidence>
<feature type="domain" description="KilA-N DNA-binding" evidence="1">
    <location>
        <begin position="26"/>
        <end position="105"/>
    </location>
</feature>
<comment type="caution">
    <text evidence="2">The sequence shown here is derived from an EMBL/GenBank/DDBJ whole genome shotgun (WGS) entry which is preliminary data.</text>
</comment>
<dbReference type="EMBL" id="JBHTON010000014">
    <property type="protein sequence ID" value="MFD1484648.1"/>
    <property type="molecule type" value="Genomic_DNA"/>
</dbReference>
<gene>
    <name evidence="2" type="ORF">ACFQ5J_05340</name>
</gene>
<reference evidence="3" key="1">
    <citation type="journal article" date="2019" name="Int. J. Syst. Evol. Microbiol.">
        <title>The Global Catalogue of Microorganisms (GCM) 10K type strain sequencing project: providing services to taxonomists for standard genome sequencing and annotation.</title>
        <authorList>
            <consortium name="The Broad Institute Genomics Platform"/>
            <consortium name="The Broad Institute Genome Sequencing Center for Infectious Disease"/>
            <person name="Wu L."/>
            <person name="Ma J."/>
        </authorList>
    </citation>
    <scope>NUCLEOTIDE SEQUENCE [LARGE SCALE GENOMIC DNA]</scope>
    <source>
        <strain evidence="3">CCM 8903</strain>
    </source>
</reference>
<accession>A0ABW4E6A6</accession>
<evidence type="ECO:0000313" key="2">
    <source>
        <dbReference type="EMBL" id="MFD1484648.1"/>
    </source>
</evidence>
<dbReference type="RefSeq" id="WP_125753765.1">
    <property type="nucleotide sequence ID" value="NZ_JBHTON010000014.1"/>
</dbReference>
<keyword evidence="3" id="KW-1185">Reference proteome</keyword>
<protein>
    <submittedName>
        <fullName evidence="2">ORF6N domain-containing protein</fullName>
    </submittedName>
</protein>
<dbReference type="InterPro" id="IPR018873">
    <property type="entry name" value="KilA-N_DNA-bd_domain"/>
</dbReference>
<proteinExistence type="predicted"/>
<dbReference type="Proteomes" id="UP001597252">
    <property type="component" value="Unassembled WGS sequence"/>
</dbReference>
<name>A0ABW4E6A6_9LACO</name>
<sequence>MNELKVIGREHIGHIEFTGIEGGFGKNKKAMLVKDIALIHEQPLGEINRRINDNRKRFKDGIDILDLKKLDGFEPLSFGFTKQSASNSANIYLLSERGYSKLLKILEDDKAWEVYDQLVDGYFTMRAEAKATQPRIDSAKRLEIMSENAQTRKGTLLYRIAMQTKSETSKQALLAKAAEAITGEMTIPVLLKKEYSATAVAQKLGTTANKVGRTANQIGIKAEQPGQNKYGRWANSKSQHSDKEVPQWLYFDEGVKAIAKALKQTNEPQTA</sequence>
<evidence type="ECO:0000313" key="3">
    <source>
        <dbReference type="Proteomes" id="UP001597252"/>
    </source>
</evidence>